<dbReference type="GO" id="GO:0006511">
    <property type="term" value="P:ubiquitin-dependent protein catabolic process"/>
    <property type="evidence" value="ECO:0007669"/>
    <property type="project" value="InterPro"/>
</dbReference>
<dbReference type="PANTHER" id="PTHR12710:SF0">
    <property type="entry name" value="NUCLEAR PROTEIN LOCALIZATION PROTEIN 4 HOMOLOG"/>
    <property type="match status" value="1"/>
</dbReference>
<evidence type="ECO:0000256" key="5">
    <source>
        <dbReference type="ARBA" id="ARBA00022771"/>
    </source>
</evidence>
<evidence type="ECO:0000256" key="4">
    <source>
        <dbReference type="ARBA" id="ARBA00022723"/>
    </source>
</evidence>
<evidence type="ECO:0000256" key="8">
    <source>
        <dbReference type="PROSITE-ProRule" id="PRU00322"/>
    </source>
</evidence>
<gene>
    <name evidence="11" type="primary">NPL4</name>
    <name evidence="11" type="ORF">H4R20_004941</name>
</gene>
<evidence type="ECO:0000313" key="12">
    <source>
        <dbReference type="Proteomes" id="UP001140094"/>
    </source>
</evidence>
<evidence type="ECO:0000256" key="2">
    <source>
        <dbReference type="ARBA" id="ARBA00004556"/>
    </source>
</evidence>
<dbReference type="PANTHER" id="PTHR12710">
    <property type="entry name" value="NUCLEAR PROTEIN LOCALIZATION 4"/>
    <property type="match status" value="1"/>
</dbReference>
<feature type="region of interest" description="Disordered" evidence="9">
    <location>
        <begin position="79"/>
        <end position="104"/>
    </location>
</feature>
<dbReference type="GO" id="GO:0008270">
    <property type="term" value="F:zinc ion binding"/>
    <property type="evidence" value="ECO:0007669"/>
    <property type="project" value="UniProtKB-KW"/>
</dbReference>
<dbReference type="InterPro" id="IPR007717">
    <property type="entry name" value="NPL4_C"/>
</dbReference>
<dbReference type="EMBL" id="JANBUO010001477">
    <property type="protein sequence ID" value="KAJ2798106.1"/>
    <property type="molecule type" value="Genomic_DNA"/>
</dbReference>
<dbReference type="SMART" id="SM00547">
    <property type="entry name" value="ZnF_RBZ"/>
    <property type="match status" value="1"/>
</dbReference>
<keyword evidence="5 8" id="KW-0863">Zinc-finger</keyword>
<evidence type="ECO:0000313" key="11">
    <source>
        <dbReference type="EMBL" id="KAJ2798106.1"/>
    </source>
</evidence>
<dbReference type="OrthoDB" id="10251089at2759"/>
<proteinExistence type="predicted"/>
<keyword evidence="12" id="KW-1185">Reference proteome</keyword>
<evidence type="ECO:0000256" key="7">
    <source>
        <dbReference type="ARBA" id="ARBA00024703"/>
    </source>
</evidence>
<organism evidence="11 12">
    <name type="scientific">Coemansia guatemalensis</name>
    <dbReference type="NCBI Taxonomy" id="2761395"/>
    <lineage>
        <taxon>Eukaryota</taxon>
        <taxon>Fungi</taxon>
        <taxon>Fungi incertae sedis</taxon>
        <taxon>Zoopagomycota</taxon>
        <taxon>Kickxellomycotina</taxon>
        <taxon>Kickxellomycetes</taxon>
        <taxon>Kickxellales</taxon>
        <taxon>Kickxellaceae</taxon>
        <taxon>Coemansia</taxon>
    </lineage>
</organism>
<dbReference type="InterPro" id="IPR016563">
    <property type="entry name" value="Npl4"/>
</dbReference>
<dbReference type="GO" id="GO:0043130">
    <property type="term" value="F:ubiquitin binding"/>
    <property type="evidence" value="ECO:0007669"/>
    <property type="project" value="TreeGrafter"/>
</dbReference>
<reference evidence="11" key="1">
    <citation type="submission" date="2022-07" db="EMBL/GenBank/DDBJ databases">
        <title>Phylogenomic reconstructions and comparative analyses of Kickxellomycotina fungi.</title>
        <authorList>
            <person name="Reynolds N.K."/>
            <person name="Stajich J.E."/>
            <person name="Barry K."/>
            <person name="Grigoriev I.V."/>
            <person name="Crous P."/>
            <person name="Smith M.E."/>
        </authorList>
    </citation>
    <scope>NUCLEOTIDE SEQUENCE</scope>
    <source>
        <strain evidence="11">NRRL 1565</strain>
    </source>
</reference>
<dbReference type="Pfam" id="PF05021">
    <property type="entry name" value="NPL4"/>
    <property type="match status" value="1"/>
</dbReference>
<dbReference type="PIRSF" id="PIRSF010052">
    <property type="entry name" value="Polyub_prc_Npl4"/>
    <property type="match status" value="1"/>
</dbReference>
<dbReference type="PROSITE" id="PS50199">
    <property type="entry name" value="ZF_RANBP2_2"/>
    <property type="match status" value="1"/>
</dbReference>
<protein>
    <recommendedName>
        <fullName evidence="3">Nuclear protein localization protein 4</fullName>
    </recommendedName>
</protein>
<evidence type="ECO:0000259" key="10">
    <source>
        <dbReference type="PROSITE" id="PS50199"/>
    </source>
</evidence>
<accession>A0A9W8HQI7</accession>
<comment type="caution">
    <text evidence="11">The sequence shown here is derived from an EMBL/GenBank/DDBJ whole genome shotgun (WGS) entry which is preliminary data.</text>
</comment>
<keyword evidence="4" id="KW-0479">Metal-binding</keyword>
<evidence type="ECO:0000256" key="1">
    <source>
        <dbReference type="ARBA" id="ARBA00004335"/>
    </source>
</evidence>
<dbReference type="GO" id="GO:0048471">
    <property type="term" value="C:perinuclear region of cytoplasm"/>
    <property type="evidence" value="ECO:0007669"/>
    <property type="project" value="UniProtKB-SubCell"/>
</dbReference>
<dbReference type="InterPro" id="IPR036443">
    <property type="entry name" value="Znf_RanBP2_sf"/>
</dbReference>
<dbReference type="InterPro" id="IPR001876">
    <property type="entry name" value="Znf_RanBP2"/>
</dbReference>
<dbReference type="SUPFAM" id="SSF54236">
    <property type="entry name" value="Ubiquitin-like"/>
    <property type="match status" value="1"/>
</dbReference>
<dbReference type="Proteomes" id="UP001140094">
    <property type="component" value="Unassembled WGS sequence"/>
</dbReference>
<dbReference type="GO" id="GO:0031625">
    <property type="term" value="F:ubiquitin protein ligase binding"/>
    <property type="evidence" value="ECO:0007669"/>
    <property type="project" value="TreeGrafter"/>
</dbReference>
<dbReference type="CDD" id="cd17055">
    <property type="entry name" value="Ubl_AtNPL4_like"/>
    <property type="match status" value="1"/>
</dbReference>
<dbReference type="PROSITE" id="PS01358">
    <property type="entry name" value="ZF_RANBP2_1"/>
    <property type="match status" value="1"/>
</dbReference>
<dbReference type="InterPro" id="IPR007716">
    <property type="entry name" value="NPL4_Zn-bd_put"/>
</dbReference>
<sequence length="638" mass="70054">MIIRVRSPNGMDRVEVGLKDTLAQLLEKLTPTLNAPSPDAIILTRDASRQEILAEFEQSLLSLGLKHGDIIYADIAPSARPSEEPANTTAAAKHASERPSFVQQEPVDNMLEKSDGLIKRERDAKMCKHGANAMCDYCMPKDPFDSEYLEQQGIKHMSFQAYLRKVLAEYKIHGDISGGLPANVPPPLEDPDYCVKPNCLNGHAPWPKGICSKCQPSAITLHRQRFRMVDNVEFASRSLIETLLTFWQKTGSQRFGFLYGHYDPLYDVPLGVKAVVEAIYEPKQGWEVDGIKLAIGSEEFDQEIARADAAAEACGMKMVGMIFTDLVPTGESNKVVYRRHANSYFLTSLECRLAAYMELKHPNPCRWARGGHFGSKFVTCCVSGNQNGDIDISAWQLSNSAMAMQKADLIVPSSVPSSMCVQEPAKSRYVPDIFYSYKNEYNLQVSANAKPAFPVDYLLVNVTNGYPREPNSAFRTNSAFVLENREHVDHQVQTPGAIKRHLGSAQGNPEQLCILLSDFHLLVYLTSLDVLGQNEIALIGRIVSQPMEAEQFAEELVQSAGWQTLMLVLNEAADSDLNTSAGSSSDMAAANAAIGSAASSAPNPSSGAVNSTWACRHCTFENSGTADSCEMCGLPRNQ</sequence>
<dbReference type="SUPFAM" id="SSF90209">
    <property type="entry name" value="Ran binding protein zinc finger-like"/>
    <property type="match status" value="1"/>
</dbReference>
<dbReference type="InterPro" id="IPR029071">
    <property type="entry name" value="Ubiquitin-like_domsf"/>
</dbReference>
<name>A0A9W8HQI7_9FUNG</name>
<evidence type="ECO:0000256" key="6">
    <source>
        <dbReference type="ARBA" id="ARBA00022833"/>
    </source>
</evidence>
<comment type="subcellular location">
    <subcellularLocation>
        <location evidence="2">Cytoplasm</location>
        <location evidence="2">Perinuclear region</location>
    </subcellularLocation>
    <subcellularLocation>
        <location evidence="1">Nucleus membrane</location>
        <topology evidence="1">Peripheral membrane protein</topology>
        <orientation evidence="1">Cytoplasmic side</orientation>
    </subcellularLocation>
</comment>
<dbReference type="Pfam" id="PF05020">
    <property type="entry name" value="zf-NPL4"/>
    <property type="match status" value="1"/>
</dbReference>
<keyword evidence="6" id="KW-0862">Zinc</keyword>
<dbReference type="AlphaFoldDB" id="A0A9W8HQI7"/>
<dbReference type="CDD" id="cd08061">
    <property type="entry name" value="MPN_NPL4"/>
    <property type="match status" value="1"/>
</dbReference>
<dbReference type="GO" id="GO:0031965">
    <property type="term" value="C:nuclear membrane"/>
    <property type="evidence" value="ECO:0007669"/>
    <property type="project" value="UniProtKB-SubCell"/>
</dbReference>
<dbReference type="Gene3D" id="3.10.20.90">
    <property type="entry name" value="Phosphatidylinositol 3-kinase Catalytic Subunit, Chain A, domain 1"/>
    <property type="match status" value="1"/>
</dbReference>
<feature type="domain" description="RanBP2-type" evidence="10">
    <location>
        <begin position="605"/>
        <end position="638"/>
    </location>
</feature>
<dbReference type="InterPro" id="IPR024682">
    <property type="entry name" value="Npl4_Ub-like_dom"/>
</dbReference>
<comment type="function">
    <text evidence="7">Involved in the import of nuclear-targeted proteins into the nucleus and the export of poly(A) RNA out of the nucleus. Has a role in the endoplasmic reticulum-associated degradation (ERAD) pathway.</text>
</comment>
<evidence type="ECO:0000256" key="3">
    <source>
        <dbReference type="ARBA" id="ARBA00019709"/>
    </source>
</evidence>
<dbReference type="Gene3D" id="2.30.30.380">
    <property type="entry name" value="Zn-finger domain of Sec23/24"/>
    <property type="match status" value="1"/>
</dbReference>
<dbReference type="Pfam" id="PF11543">
    <property type="entry name" value="UN_NPL4"/>
    <property type="match status" value="1"/>
</dbReference>
<evidence type="ECO:0000256" key="9">
    <source>
        <dbReference type="SAM" id="MobiDB-lite"/>
    </source>
</evidence>